<keyword evidence="3" id="KW-1185">Reference proteome</keyword>
<dbReference type="RefSeq" id="WP_345132071.1">
    <property type="nucleotide sequence ID" value="NZ_BAABAT010000020.1"/>
</dbReference>
<reference evidence="3" key="1">
    <citation type="journal article" date="2019" name="Int. J. Syst. Evol. Microbiol.">
        <title>The Global Catalogue of Microorganisms (GCM) 10K type strain sequencing project: providing services to taxonomists for standard genome sequencing and annotation.</title>
        <authorList>
            <consortium name="The Broad Institute Genomics Platform"/>
            <consortium name="The Broad Institute Genome Sequencing Center for Infectious Disease"/>
            <person name="Wu L."/>
            <person name="Ma J."/>
        </authorList>
    </citation>
    <scope>NUCLEOTIDE SEQUENCE [LARGE SCALE GENOMIC DNA]</scope>
    <source>
        <strain evidence="3">JCM 17441</strain>
    </source>
</reference>
<organism evidence="2 3">
    <name type="scientific">Dactylosporangium darangshiense</name>
    <dbReference type="NCBI Taxonomy" id="579108"/>
    <lineage>
        <taxon>Bacteria</taxon>
        <taxon>Bacillati</taxon>
        <taxon>Actinomycetota</taxon>
        <taxon>Actinomycetes</taxon>
        <taxon>Micromonosporales</taxon>
        <taxon>Micromonosporaceae</taxon>
        <taxon>Dactylosporangium</taxon>
    </lineage>
</organism>
<evidence type="ECO:0000313" key="2">
    <source>
        <dbReference type="EMBL" id="GAA4255076.1"/>
    </source>
</evidence>
<comment type="caution">
    <text evidence="2">The sequence shown here is derived from an EMBL/GenBank/DDBJ whole genome shotgun (WGS) entry which is preliminary data.</text>
</comment>
<dbReference type="InterPro" id="IPR027417">
    <property type="entry name" value="P-loop_NTPase"/>
</dbReference>
<evidence type="ECO:0000259" key="1">
    <source>
        <dbReference type="Pfam" id="PF13521"/>
    </source>
</evidence>
<dbReference type="InterPro" id="IPR038727">
    <property type="entry name" value="NadR/Ttd14_AAA_dom"/>
</dbReference>
<dbReference type="Gene3D" id="3.40.50.300">
    <property type="entry name" value="P-loop containing nucleotide triphosphate hydrolases"/>
    <property type="match status" value="1"/>
</dbReference>
<name>A0ABP8DG45_9ACTN</name>
<feature type="domain" description="NadR/Ttd14 AAA" evidence="1">
    <location>
        <begin position="3"/>
        <end position="106"/>
    </location>
</feature>
<evidence type="ECO:0000313" key="3">
    <source>
        <dbReference type="Proteomes" id="UP001500620"/>
    </source>
</evidence>
<sequence length="171" mass="18445">MRIGVAGAHGTGKTTLVEDLTSRHPSLASVPEPYVLLEEQGYEFDHPPSPADYMAQFRASLRLLRRPAARVVFDRTPLDFVAYLRASGTDLESDADVAALRSAMASLDLLVVVPITPLLPPPPDFADLRAAMNDALLDLVYDDEVLDGVEVLELHGPLDGRADAVCKALAL</sequence>
<gene>
    <name evidence="2" type="ORF">GCM10022255_062350</name>
</gene>
<protein>
    <recommendedName>
        <fullName evidence="1">NadR/Ttd14 AAA domain-containing protein</fullName>
    </recommendedName>
</protein>
<accession>A0ABP8DG45</accession>
<dbReference type="EMBL" id="BAABAT010000020">
    <property type="protein sequence ID" value="GAA4255076.1"/>
    <property type="molecule type" value="Genomic_DNA"/>
</dbReference>
<dbReference type="SUPFAM" id="SSF52540">
    <property type="entry name" value="P-loop containing nucleoside triphosphate hydrolases"/>
    <property type="match status" value="1"/>
</dbReference>
<dbReference type="Proteomes" id="UP001500620">
    <property type="component" value="Unassembled WGS sequence"/>
</dbReference>
<dbReference type="Pfam" id="PF13521">
    <property type="entry name" value="AAA_28"/>
    <property type="match status" value="1"/>
</dbReference>
<proteinExistence type="predicted"/>